<dbReference type="Pfam" id="PF01168">
    <property type="entry name" value="Ala_racemase_N"/>
    <property type="match status" value="1"/>
</dbReference>
<dbReference type="PIRSF" id="PIRSF004848">
    <property type="entry name" value="YBL036c_PLPDEIII"/>
    <property type="match status" value="1"/>
</dbReference>
<dbReference type="Proteomes" id="UP001501337">
    <property type="component" value="Unassembled WGS sequence"/>
</dbReference>
<evidence type="ECO:0000256" key="3">
    <source>
        <dbReference type="RuleBase" id="RU004514"/>
    </source>
</evidence>
<comment type="similarity">
    <text evidence="2 3">Belongs to the pyridoxal phosphate-binding protein YggS/PROSC family.</text>
</comment>
<dbReference type="PROSITE" id="PS01211">
    <property type="entry name" value="UPF0001"/>
    <property type="match status" value="1"/>
</dbReference>
<dbReference type="SUPFAM" id="SSF51419">
    <property type="entry name" value="PLP-binding barrel"/>
    <property type="match status" value="1"/>
</dbReference>
<accession>A0ABP7PAB8</accession>
<evidence type="ECO:0000313" key="5">
    <source>
        <dbReference type="EMBL" id="GAA3962337.1"/>
    </source>
</evidence>
<keyword evidence="6" id="KW-1185">Reference proteome</keyword>
<evidence type="ECO:0000313" key="6">
    <source>
        <dbReference type="Proteomes" id="UP001501337"/>
    </source>
</evidence>
<name>A0ABP7PAB8_9GAMM</name>
<dbReference type="HAMAP" id="MF_02087">
    <property type="entry name" value="PLP_homeostasis"/>
    <property type="match status" value="1"/>
</dbReference>
<reference evidence="6" key="1">
    <citation type="journal article" date="2019" name="Int. J. Syst. Evol. Microbiol.">
        <title>The Global Catalogue of Microorganisms (GCM) 10K type strain sequencing project: providing services to taxonomists for standard genome sequencing and annotation.</title>
        <authorList>
            <consortium name="The Broad Institute Genomics Platform"/>
            <consortium name="The Broad Institute Genome Sequencing Center for Infectious Disease"/>
            <person name="Wu L."/>
            <person name="Ma J."/>
        </authorList>
    </citation>
    <scope>NUCLEOTIDE SEQUENCE [LARGE SCALE GENOMIC DNA]</scope>
    <source>
        <strain evidence="6">JCM 17555</strain>
    </source>
</reference>
<dbReference type="NCBIfam" id="TIGR00044">
    <property type="entry name" value="YggS family pyridoxal phosphate-dependent enzyme"/>
    <property type="match status" value="1"/>
</dbReference>
<dbReference type="PANTHER" id="PTHR10146">
    <property type="entry name" value="PROLINE SYNTHETASE CO-TRANSCRIBED BACTERIAL HOMOLOG PROTEIN"/>
    <property type="match status" value="1"/>
</dbReference>
<evidence type="ECO:0000256" key="1">
    <source>
        <dbReference type="ARBA" id="ARBA00022898"/>
    </source>
</evidence>
<dbReference type="InterPro" id="IPR029066">
    <property type="entry name" value="PLP-binding_barrel"/>
</dbReference>
<sequence length="248" mass="27113">MSIADKLQTVRAQIRNSTVAARRPEQAVTLLAVSKTMPAEDVAAAVRHGQRDFGENYVQEAVAKKAEVDRLLASDPEWARPVWHFIGPLQSNKTSEVAAHFDWFHTLDRLKIARRLSEQRPDDLPALNCCIQVNISHEDSKAGLLPDQHALNELATAVVGLPGLTLRGLMCIPAADLDEAGLADAFRRLRDMLAELREHLGHAHPEQAEKLDTLSMGMSADMSIAIAQGATIVRIGQAIFGARTPTHS</sequence>
<comment type="caution">
    <text evidence="5">The sequence shown here is derived from an EMBL/GenBank/DDBJ whole genome shotgun (WGS) entry which is preliminary data.</text>
</comment>
<dbReference type="EMBL" id="BAABBO010000009">
    <property type="protein sequence ID" value="GAA3962337.1"/>
    <property type="molecule type" value="Genomic_DNA"/>
</dbReference>
<evidence type="ECO:0000259" key="4">
    <source>
        <dbReference type="Pfam" id="PF01168"/>
    </source>
</evidence>
<keyword evidence="1 2" id="KW-0663">Pyridoxal phosphate</keyword>
<dbReference type="Gene3D" id="3.20.20.10">
    <property type="entry name" value="Alanine racemase"/>
    <property type="match status" value="1"/>
</dbReference>
<feature type="domain" description="Alanine racemase N-terminal" evidence="4">
    <location>
        <begin position="16"/>
        <end position="243"/>
    </location>
</feature>
<evidence type="ECO:0000256" key="2">
    <source>
        <dbReference type="HAMAP-Rule" id="MF_02087"/>
    </source>
</evidence>
<dbReference type="InterPro" id="IPR001608">
    <property type="entry name" value="Ala_racemase_N"/>
</dbReference>
<dbReference type="InterPro" id="IPR011078">
    <property type="entry name" value="PyrdxlP_homeostasis"/>
</dbReference>
<dbReference type="RefSeq" id="WP_344805928.1">
    <property type="nucleotide sequence ID" value="NZ_BAABBO010000009.1"/>
</dbReference>
<dbReference type="PANTHER" id="PTHR10146:SF14">
    <property type="entry name" value="PYRIDOXAL PHOSPHATE HOMEOSTASIS PROTEIN"/>
    <property type="match status" value="1"/>
</dbReference>
<gene>
    <name evidence="5" type="ORF">GCM10022278_20390</name>
</gene>
<feature type="modified residue" description="N6-(pyridoxal phosphate)lysine" evidence="2">
    <location>
        <position position="35"/>
    </location>
</feature>
<protein>
    <recommendedName>
        <fullName evidence="2">Pyridoxal phosphate homeostasis protein</fullName>
        <shortName evidence="2">PLP homeostasis protein</shortName>
    </recommendedName>
</protein>
<organism evidence="5 6">
    <name type="scientific">Allohahella marinimesophila</name>
    <dbReference type="NCBI Taxonomy" id="1054972"/>
    <lineage>
        <taxon>Bacteria</taxon>
        <taxon>Pseudomonadati</taxon>
        <taxon>Pseudomonadota</taxon>
        <taxon>Gammaproteobacteria</taxon>
        <taxon>Oceanospirillales</taxon>
        <taxon>Hahellaceae</taxon>
        <taxon>Allohahella</taxon>
    </lineage>
</organism>
<dbReference type="CDD" id="cd06824">
    <property type="entry name" value="PLPDE_III_Yggs_like"/>
    <property type="match status" value="1"/>
</dbReference>
<comment type="function">
    <text evidence="2">Pyridoxal 5'-phosphate (PLP)-binding protein, which is involved in PLP homeostasis.</text>
</comment>
<proteinExistence type="inferred from homology"/>